<evidence type="ECO:0000313" key="2">
    <source>
        <dbReference type="EMBL" id="WHF51919.1"/>
    </source>
</evidence>
<dbReference type="RefSeq" id="WP_282905230.1">
    <property type="nucleotide sequence ID" value="NZ_CP124855.1"/>
</dbReference>
<dbReference type="NCBIfam" id="TIGR04193">
    <property type="entry name" value="SPASM_w_grasp"/>
    <property type="match status" value="1"/>
</dbReference>
<feature type="domain" description="4Fe4S-binding SPASM" evidence="1">
    <location>
        <begin position="243"/>
        <end position="298"/>
    </location>
</feature>
<dbReference type="InterPro" id="IPR013785">
    <property type="entry name" value="Aldolase_TIM"/>
</dbReference>
<dbReference type="Pfam" id="PF13186">
    <property type="entry name" value="SPASM"/>
    <property type="match status" value="1"/>
</dbReference>
<dbReference type="SUPFAM" id="SSF102114">
    <property type="entry name" value="Radical SAM enzymes"/>
    <property type="match status" value="1"/>
</dbReference>
<dbReference type="NCBIfam" id="TIGR04085">
    <property type="entry name" value="rSAM_more_4Fe4S"/>
    <property type="match status" value="1"/>
</dbReference>
<dbReference type="InterPro" id="IPR026497">
    <property type="entry name" value="GRASP-with-SPASM"/>
</dbReference>
<evidence type="ECO:0000313" key="3">
    <source>
        <dbReference type="Proteomes" id="UP001241656"/>
    </source>
</evidence>
<dbReference type="InterPro" id="IPR058240">
    <property type="entry name" value="rSAM_sf"/>
</dbReference>
<organism evidence="2 3">
    <name type="scientific">Chryseobacterium gotjawalense</name>
    <dbReference type="NCBI Taxonomy" id="3042315"/>
    <lineage>
        <taxon>Bacteria</taxon>
        <taxon>Pseudomonadati</taxon>
        <taxon>Bacteroidota</taxon>
        <taxon>Flavobacteriia</taxon>
        <taxon>Flavobacteriales</taxon>
        <taxon>Weeksellaceae</taxon>
        <taxon>Chryseobacterium group</taxon>
        <taxon>Chryseobacterium</taxon>
    </lineage>
</organism>
<dbReference type="InterPro" id="IPR023885">
    <property type="entry name" value="4Fe4S-binding_SPASM_dom"/>
</dbReference>
<name>A0ABY8RDY7_9FLAO</name>
<gene>
    <name evidence="2" type="primary">gwsS</name>
    <name evidence="2" type="ORF">QGN23_01255</name>
</gene>
<keyword evidence="3" id="KW-1185">Reference proteome</keyword>
<dbReference type="EMBL" id="CP124855">
    <property type="protein sequence ID" value="WHF51919.1"/>
    <property type="molecule type" value="Genomic_DNA"/>
</dbReference>
<evidence type="ECO:0000259" key="1">
    <source>
        <dbReference type="Pfam" id="PF13186"/>
    </source>
</evidence>
<accession>A0ABY8RDY7</accession>
<dbReference type="Gene3D" id="3.20.20.70">
    <property type="entry name" value="Aldolase class I"/>
    <property type="match status" value="1"/>
</dbReference>
<proteinExistence type="predicted"/>
<sequence length="361" mass="42507">MTYFNLFSNIQIVKGISRVLISDLQRNVSEIMPLEFSYLIEELKTNTIEAVFKFYDADSKIIMQEYLDFLLEKEYGFITENDWDKNFPPLSIDYQDYTKISNIFIELNEISVLERLISSIENLGIKHLVIFSTKHFFIEDFVKIDEYFTTSVLAGIEIFSPFHSQINKEFIQNLNLNTQRIYNLVFHNCTKHPFKVKDEFRFVINFVQENIKITSCGKVDLKYFNTNLPKVLEAINHNSCLHKKIGIDIEGNIKNCPAMPQSFGNIKDTTLEEALKHKDFKKYWNLTKDNIEVCKDCEFRYICTDCRAYTERTHENKEGLDTSKPLKCGYDPYTGEWEEWSTNPLKEKAINFYGMQNLVKK</sequence>
<dbReference type="Proteomes" id="UP001241656">
    <property type="component" value="Chromosome"/>
</dbReference>
<protein>
    <submittedName>
        <fullName evidence="2">Grasp-with-spasm system SPASM domain peptide maturase</fullName>
    </submittedName>
</protein>
<reference evidence="2 3" key="1">
    <citation type="submission" date="2023-05" db="EMBL/GenBank/DDBJ databases">
        <title>Genomic insight into Chryseobacterium sp. wdc7 isolated forest soil (Gotjawal).</title>
        <authorList>
            <person name="Park S.-J."/>
        </authorList>
    </citation>
    <scope>NUCLEOTIDE SEQUENCE [LARGE SCALE GENOMIC DNA]</scope>
    <source>
        <strain evidence="3">wdc7</strain>
    </source>
</reference>